<dbReference type="SUPFAM" id="SSF69304">
    <property type="entry name" value="Tricorn protease N-terminal domain"/>
    <property type="match status" value="1"/>
</dbReference>
<dbReference type="EMBL" id="CP034928">
    <property type="protein sequence ID" value="QAA76976.1"/>
    <property type="molecule type" value="Genomic_DNA"/>
</dbReference>
<gene>
    <name evidence="2" type="ORF">BIP78_1210</name>
</gene>
<dbReference type="AlphaFoldDB" id="A0A410FV78"/>
<keyword evidence="1" id="KW-0812">Transmembrane</keyword>
<dbReference type="KEGG" id="bih:BIP78_1210"/>
<reference evidence="3" key="1">
    <citation type="submission" date="2018-12" db="EMBL/GenBank/DDBJ databases">
        <title>Complete genome sequence of an uncultured bacterium of the candidate phylum Bipolaricaulota.</title>
        <authorList>
            <person name="Kadnikov V.V."/>
            <person name="Mardanov A.V."/>
            <person name="Beletsky A.V."/>
            <person name="Frank Y.A."/>
            <person name="Karnachuk O.V."/>
            <person name="Ravin N.V."/>
        </authorList>
    </citation>
    <scope>NUCLEOTIDE SEQUENCE [LARGE SCALE GENOMIC DNA]</scope>
</reference>
<accession>A0A410FV78</accession>
<evidence type="ECO:0000313" key="2">
    <source>
        <dbReference type="EMBL" id="QAA76976.1"/>
    </source>
</evidence>
<protein>
    <recommendedName>
        <fullName evidence="4">TolB protein, periplasmic protein involved in the tonb-independent uptake of group A colicins</fullName>
    </recommendedName>
</protein>
<organism evidence="2 3">
    <name type="scientific">Bipolaricaulis sibiricus</name>
    <dbReference type="NCBI Taxonomy" id="2501609"/>
    <lineage>
        <taxon>Bacteria</taxon>
        <taxon>Candidatus Bipolaricaulota</taxon>
        <taxon>Candidatus Bipolaricaulia</taxon>
        <taxon>Candidatus Bipolaricaulales</taxon>
        <taxon>Candidatus Bipolaricaulaceae</taxon>
        <taxon>Candidatus Bipolaricaulis</taxon>
    </lineage>
</organism>
<feature type="transmembrane region" description="Helical" evidence="1">
    <location>
        <begin position="12"/>
        <end position="32"/>
    </location>
</feature>
<keyword evidence="1" id="KW-0472">Membrane</keyword>
<evidence type="ECO:0000256" key="1">
    <source>
        <dbReference type="SAM" id="Phobius"/>
    </source>
</evidence>
<dbReference type="Proteomes" id="UP000287233">
    <property type="component" value="Chromosome"/>
</dbReference>
<proteinExistence type="predicted"/>
<dbReference type="InterPro" id="IPR011042">
    <property type="entry name" value="6-blade_b-propeller_TolB-like"/>
</dbReference>
<name>A0A410FV78_BIPS1</name>
<dbReference type="Gene3D" id="2.120.10.30">
    <property type="entry name" value="TolB, C-terminal domain"/>
    <property type="match status" value="1"/>
</dbReference>
<evidence type="ECO:0000313" key="3">
    <source>
        <dbReference type="Proteomes" id="UP000287233"/>
    </source>
</evidence>
<evidence type="ECO:0008006" key="4">
    <source>
        <dbReference type="Google" id="ProtNLM"/>
    </source>
</evidence>
<sequence>MSADTDLRRRGAWELGLVLMLALAGCSVFPNLPVEGPDGSIAVVLSSSGEYDFFGPGVVWVLDPVGNPAGEPFVPEEAQVVQVCDASLEGWLLLVVDTDEYGLPVASRLLEWSPGRAVREVFACPDLLFSPRYAGDKRVLFLRAEGESVALWGVDRETGEADRFESGVLAFRAAGDRTAVLSADGTFSWLGEGRLPVRIAVGNEREATFLFFSSVSLALDPAGRYLAISLDDEPAVVEPQAEPVPTLYLVDLEEGRVTRIATPAISPVFAPDGERVAFVAQALDRPVQGVFVCDLATREIAPVPGSEGALWVRWGKNGLLAAIEGDQPRLVRLVDGEAADLLSRQR</sequence>
<keyword evidence="1" id="KW-1133">Transmembrane helix</keyword>